<dbReference type="InterPro" id="IPR012921">
    <property type="entry name" value="SPOC_C"/>
</dbReference>
<dbReference type="EMBL" id="KN832973">
    <property type="protein sequence ID" value="KIM90435.1"/>
    <property type="molecule type" value="Genomic_DNA"/>
</dbReference>
<evidence type="ECO:0000259" key="11">
    <source>
        <dbReference type="PROSITE" id="PS51321"/>
    </source>
</evidence>
<name>A0A0C3G241_PILCF</name>
<evidence type="ECO:0000256" key="7">
    <source>
        <dbReference type="ARBA" id="ARBA00023242"/>
    </source>
</evidence>
<evidence type="ECO:0000313" key="13">
    <source>
        <dbReference type="Proteomes" id="UP000054166"/>
    </source>
</evidence>
<dbReference type="InterPro" id="IPR019787">
    <property type="entry name" value="Znf_PHD-finger"/>
</dbReference>
<feature type="domain" description="TFIIS central" evidence="11">
    <location>
        <begin position="301"/>
        <end position="420"/>
    </location>
</feature>
<dbReference type="PANTHER" id="PTHR11477">
    <property type="entry name" value="TRANSCRIPTION FACTOR S-II ZINC FINGER DOMAIN-CONTAINING PROTEIN"/>
    <property type="match status" value="1"/>
</dbReference>
<dbReference type="Pfam" id="PF07500">
    <property type="entry name" value="TFIIS_M"/>
    <property type="match status" value="1"/>
</dbReference>
<dbReference type="PROSITE" id="PS01359">
    <property type="entry name" value="ZF_PHD_1"/>
    <property type="match status" value="1"/>
</dbReference>
<keyword evidence="7" id="KW-0539">Nucleus</keyword>
<feature type="region of interest" description="Disordered" evidence="9">
    <location>
        <begin position="637"/>
        <end position="659"/>
    </location>
</feature>
<dbReference type="InterPro" id="IPR013083">
    <property type="entry name" value="Znf_RING/FYVE/PHD"/>
</dbReference>
<evidence type="ECO:0000256" key="5">
    <source>
        <dbReference type="ARBA" id="ARBA00022771"/>
    </source>
</evidence>
<dbReference type="STRING" id="765440.A0A0C3G241"/>
<feature type="compositionally biased region" description="Polar residues" evidence="9">
    <location>
        <begin position="964"/>
        <end position="973"/>
    </location>
</feature>
<keyword evidence="13" id="KW-1185">Reference proteome</keyword>
<reference evidence="13" key="2">
    <citation type="submission" date="2015-01" db="EMBL/GenBank/DDBJ databases">
        <title>Evolutionary Origins and Diversification of the Mycorrhizal Mutualists.</title>
        <authorList>
            <consortium name="DOE Joint Genome Institute"/>
            <consortium name="Mycorrhizal Genomics Consortium"/>
            <person name="Kohler A."/>
            <person name="Kuo A."/>
            <person name="Nagy L.G."/>
            <person name="Floudas D."/>
            <person name="Copeland A."/>
            <person name="Barry K.W."/>
            <person name="Cichocki N."/>
            <person name="Veneault-Fourrey C."/>
            <person name="LaButti K."/>
            <person name="Lindquist E.A."/>
            <person name="Lipzen A."/>
            <person name="Lundell T."/>
            <person name="Morin E."/>
            <person name="Murat C."/>
            <person name="Riley R."/>
            <person name="Ohm R."/>
            <person name="Sun H."/>
            <person name="Tunlid A."/>
            <person name="Henrissat B."/>
            <person name="Grigoriev I.V."/>
            <person name="Hibbett D.S."/>
            <person name="Martin F."/>
        </authorList>
    </citation>
    <scope>NUCLEOTIDE SEQUENCE [LARGE SCALE GENOMIC DNA]</scope>
    <source>
        <strain evidence="13">F 1598</strain>
    </source>
</reference>
<gene>
    <name evidence="12" type="ORF">PILCRDRAFT_812181</name>
</gene>
<comment type="function">
    <text evidence="1">Negative regulator of transcription elongation.</text>
</comment>
<feature type="region of interest" description="Disordered" evidence="9">
    <location>
        <begin position="424"/>
        <end position="505"/>
    </location>
</feature>
<comment type="similarity">
    <text evidence="2">Belongs to the BYE1 family.</text>
</comment>
<keyword evidence="5 8" id="KW-0863">Zinc-finger</keyword>
<dbReference type="InterPro" id="IPR036575">
    <property type="entry name" value="TFIIS_cen_dom_sf"/>
</dbReference>
<organism evidence="12 13">
    <name type="scientific">Piloderma croceum (strain F 1598)</name>
    <dbReference type="NCBI Taxonomy" id="765440"/>
    <lineage>
        <taxon>Eukaryota</taxon>
        <taxon>Fungi</taxon>
        <taxon>Dikarya</taxon>
        <taxon>Basidiomycota</taxon>
        <taxon>Agaricomycotina</taxon>
        <taxon>Agaricomycetes</taxon>
        <taxon>Agaricomycetidae</taxon>
        <taxon>Atheliales</taxon>
        <taxon>Atheliaceae</taxon>
        <taxon>Piloderma</taxon>
    </lineage>
</organism>
<evidence type="ECO:0000256" key="2">
    <source>
        <dbReference type="ARBA" id="ARBA00011050"/>
    </source>
</evidence>
<dbReference type="HOGENOM" id="CLU_011239_0_0_1"/>
<dbReference type="Gene3D" id="3.30.40.10">
    <property type="entry name" value="Zinc/RING finger domain, C3HC4 (zinc finger)"/>
    <property type="match status" value="1"/>
</dbReference>
<feature type="region of interest" description="Disordered" evidence="9">
    <location>
        <begin position="556"/>
        <end position="622"/>
    </location>
</feature>
<feature type="compositionally biased region" description="Polar residues" evidence="9">
    <location>
        <begin position="20"/>
        <end position="30"/>
    </location>
</feature>
<dbReference type="OrthoDB" id="436852at2759"/>
<dbReference type="InterPro" id="IPR019786">
    <property type="entry name" value="Zinc_finger_PHD-type_CS"/>
</dbReference>
<reference evidence="12 13" key="1">
    <citation type="submission" date="2014-04" db="EMBL/GenBank/DDBJ databases">
        <authorList>
            <consortium name="DOE Joint Genome Institute"/>
            <person name="Kuo A."/>
            <person name="Tarkka M."/>
            <person name="Buscot F."/>
            <person name="Kohler A."/>
            <person name="Nagy L.G."/>
            <person name="Floudas D."/>
            <person name="Copeland A."/>
            <person name="Barry K.W."/>
            <person name="Cichocki N."/>
            <person name="Veneault-Fourrey C."/>
            <person name="LaButti K."/>
            <person name="Lindquist E.A."/>
            <person name="Lipzen A."/>
            <person name="Lundell T."/>
            <person name="Morin E."/>
            <person name="Murat C."/>
            <person name="Sun H."/>
            <person name="Tunlid A."/>
            <person name="Henrissat B."/>
            <person name="Grigoriev I.V."/>
            <person name="Hibbett D.S."/>
            <person name="Martin F."/>
            <person name="Nordberg H.P."/>
            <person name="Cantor M.N."/>
            <person name="Hua S.X."/>
        </authorList>
    </citation>
    <scope>NUCLEOTIDE SEQUENCE [LARGE SCALE GENOMIC DNA]</scope>
    <source>
        <strain evidence="12 13">F 1598</strain>
    </source>
</reference>
<dbReference type="AlphaFoldDB" id="A0A0C3G241"/>
<feature type="region of interest" description="Disordered" evidence="9">
    <location>
        <begin position="1"/>
        <end position="69"/>
    </location>
</feature>
<feature type="compositionally biased region" description="Basic and acidic residues" evidence="9">
    <location>
        <begin position="441"/>
        <end position="463"/>
    </location>
</feature>
<dbReference type="PANTHER" id="PTHR11477:SF0">
    <property type="entry name" value="IP08861P-RELATED"/>
    <property type="match status" value="1"/>
</dbReference>
<dbReference type="CDD" id="cd21538">
    <property type="entry name" value="SPOC_TFIIS"/>
    <property type="match status" value="1"/>
</dbReference>
<dbReference type="Proteomes" id="UP000054166">
    <property type="component" value="Unassembled WGS sequence"/>
</dbReference>
<dbReference type="InterPro" id="IPR001965">
    <property type="entry name" value="Znf_PHD"/>
</dbReference>
<dbReference type="SUPFAM" id="SSF57903">
    <property type="entry name" value="FYVE/PHD zinc finger"/>
    <property type="match status" value="1"/>
</dbReference>
<dbReference type="InterPro" id="IPR011011">
    <property type="entry name" value="Znf_FYVE_PHD"/>
</dbReference>
<accession>A0A0C3G241</accession>
<dbReference type="PROSITE" id="PS51321">
    <property type="entry name" value="TFIIS_CENTRAL"/>
    <property type="match status" value="1"/>
</dbReference>
<sequence>MSMRSRTRSESSSMKLAMPSKSQVKQAQRSQKADAMSEDDETGKENKKVVRLRGKAKGATVQRKSRASAKKDYCVCKQPDDGTPMVNCSECKDWYHFRCVDLNEKDADEISIYVCPACTTSTGRRTVMDWEGPDAVEECSDVEQAPAHEPTPQSSEDSAGEEPEAKVESESDDEGTEDEYVAETDKPKGKGVVTKRRARRLSLTSESESDEEEATPSGRASAASKRETKATLAGSNLKRKTHATSQQPPPKRQKSSVSSAAGDPTRAYCLKKLQEVFSEIFLRYPNIPDDGVADGQSASPLADKKSEELTDSEKATVEEAANKFATELEQCVYDIYSEPDAKGKIHAGSKYKERFRMLTFNLGKSDRVVLHKRIAASHIPPKELSLMSSTDLADEDTKQSIKIAEKEALEHSILQKTTAPRAKITHKGMVDIEDVDSEGSGMRERERERELEEEERRERERTARLRAAQAQQRRASQSQGSVPPESPITPHHAGSWGGPPTLPIHAMQTNETTSILSPSLGSVRSPIDTMFPSSSDFNTYAEPQLDLADLINIDDEPAPQEGVVPSNLSKPSAVSPPRVSPPTEGHGQSVPNASLSPGPSPPSPTGISPFAATTASKPEVPSLRSSFDLNALWTAPAPKSDAPAISVPSPSPPQEEHKESLLDAEILGQGADDQDFDMFLEKDQDEQNTAAPVDESPEVQQAILDSQPRVWSGKVSMPLDSIISQETPVVARQVGGRQLGADSLLWKTLFPSDLLRIDGRVPVDKSAQYLLQMRMNSMKELIAVALSPASPSDKSGCKTLSEYLVGKNRHGLVFPWGSRPKDQYPGRELYIIPLYATEPLPDYMELLDDLRLPKARISDLLVGIWILNKGKLAPPAMPPVVPAPVLSAAPPALASTSAAPPPSTSNTVPPATAPLQIAPDVLAAEVASLTPEQIKLMLQTLSASNALPPAIATQNPISPPHNPISASPPQHWQGNPAAYRGPYGSQHMQQPHPQPAYPQSQGPFNRYDQGHGNYDRSDHGGRGWNNDNRGRGRGRGRGYDDQRKPLDSGWAGSRSRGNWDGPSRGRARGSWT</sequence>
<feature type="compositionally biased region" description="Acidic residues" evidence="9">
    <location>
        <begin position="170"/>
        <end position="182"/>
    </location>
</feature>
<feature type="compositionally biased region" description="Basic and acidic residues" evidence="9">
    <location>
        <begin position="302"/>
        <end position="315"/>
    </location>
</feature>
<dbReference type="GO" id="GO:0005634">
    <property type="term" value="C:nucleus"/>
    <property type="evidence" value="ECO:0007669"/>
    <property type="project" value="TreeGrafter"/>
</dbReference>
<feature type="region of interest" description="Disordered" evidence="9">
    <location>
        <begin position="892"/>
        <end position="912"/>
    </location>
</feature>
<evidence type="ECO:0000256" key="6">
    <source>
        <dbReference type="ARBA" id="ARBA00022833"/>
    </source>
</evidence>
<protein>
    <recommendedName>
        <fullName evidence="3">Transcription factor BYE1</fullName>
    </recommendedName>
</protein>
<evidence type="ECO:0000256" key="3">
    <source>
        <dbReference type="ARBA" id="ARBA00021616"/>
    </source>
</evidence>
<dbReference type="FunCoup" id="A0A0C3G241">
    <property type="interactions" value="174"/>
</dbReference>
<dbReference type="InParanoid" id="A0A0C3G241"/>
<evidence type="ECO:0000313" key="12">
    <source>
        <dbReference type="EMBL" id="KIM90435.1"/>
    </source>
</evidence>
<feature type="compositionally biased region" description="Low complexity" evidence="9">
    <location>
        <begin position="465"/>
        <end position="479"/>
    </location>
</feature>
<keyword evidence="6" id="KW-0862">Zinc</keyword>
<dbReference type="InterPro" id="IPR003618">
    <property type="entry name" value="TFIIS_cen_dom"/>
</dbReference>
<proteinExistence type="inferred from homology"/>
<feature type="region of interest" description="Disordered" evidence="9">
    <location>
        <begin position="132"/>
        <end position="262"/>
    </location>
</feature>
<dbReference type="GO" id="GO:0006351">
    <property type="term" value="P:DNA-templated transcription"/>
    <property type="evidence" value="ECO:0007669"/>
    <property type="project" value="InterPro"/>
</dbReference>
<feature type="compositionally biased region" description="Polar residues" evidence="9">
    <location>
        <begin position="986"/>
        <end position="1003"/>
    </location>
</feature>
<dbReference type="SUPFAM" id="SSF46942">
    <property type="entry name" value="Elongation factor TFIIS domain 2"/>
    <property type="match status" value="1"/>
</dbReference>
<evidence type="ECO:0000256" key="4">
    <source>
        <dbReference type="ARBA" id="ARBA00022723"/>
    </source>
</evidence>
<dbReference type="Gene3D" id="1.10.472.30">
    <property type="entry name" value="Transcription elongation factor S-II, central domain"/>
    <property type="match status" value="1"/>
</dbReference>
<feature type="region of interest" description="Disordered" evidence="9">
    <location>
        <begin position="288"/>
        <end position="315"/>
    </location>
</feature>
<feature type="compositionally biased region" description="Low complexity" evidence="9">
    <location>
        <begin position="1"/>
        <end position="14"/>
    </location>
</feature>
<evidence type="ECO:0000259" key="10">
    <source>
        <dbReference type="PROSITE" id="PS50016"/>
    </source>
</evidence>
<dbReference type="GO" id="GO:0008270">
    <property type="term" value="F:zinc ion binding"/>
    <property type="evidence" value="ECO:0007669"/>
    <property type="project" value="UniProtKB-KW"/>
</dbReference>
<feature type="compositionally biased region" description="Acidic residues" evidence="9">
    <location>
        <begin position="132"/>
        <end position="141"/>
    </location>
</feature>
<dbReference type="PROSITE" id="PS50016">
    <property type="entry name" value="ZF_PHD_2"/>
    <property type="match status" value="1"/>
</dbReference>
<dbReference type="SMART" id="SM00249">
    <property type="entry name" value="PHD"/>
    <property type="match status" value="1"/>
</dbReference>
<feature type="compositionally biased region" description="Basic and acidic residues" evidence="9">
    <location>
        <begin position="1037"/>
        <end position="1046"/>
    </location>
</feature>
<evidence type="ECO:0000256" key="1">
    <source>
        <dbReference type="ARBA" id="ARBA00002311"/>
    </source>
</evidence>
<feature type="region of interest" description="Disordered" evidence="9">
    <location>
        <begin position="951"/>
        <end position="1072"/>
    </location>
</feature>
<keyword evidence="4" id="KW-0479">Metal-binding</keyword>
<dbReference type="Pfam" id="PF07744">
    <property type="entry name" value="SPOC"/>
    <property type="match status" value="1"/>
</dbReference>
<evidence type="ECO:0000256" key="8">
    <source>
        <dbReference type="PROSITE-ProRule" id="PRU00146"/>
    </source>
</evidence>
<dbReference type="Pfam" id="PF00628">
    <property type="entry name" value="PHD"/>
    <property type="match status" value="1"/>
</dbReference>
<feature type="domain" description="PHD-type" evidence="10">
    <location>
        <begin position="71"/>
        <end position="121"/>
    </location>
</feature>
<evidence type="ECO:0000256" key="9">
    <source>
        <dbReference type="SAM" id="MobiDB-lite"/>
    </source>
</evidence>